<accession>A0A7W6MZJ2</accession>
<dbReference type="Proteomes" id="UP000546007">
    <property type="component" value="Unassembled WGS sequence"/>
</dbReference>
<dbReference type="NCBIfam" id="TIGR00012">
    <property type="entry name" value="L29"/>
    <property type="match status" value="1"/>
</dbReference>
<dbReference type="SUPFAM" id="SSF46561">
    <property type="entry name" value="Ribosomal protein L29 (L29p)"/>
    <property type="match status" value="1"/>
</dbReference>
<protein>
    <recommendedName>
        <fullName evidence="4 5">Large ribosomal subunit protein uL29</fullName>
    </recommendedName>
</protein>
<dbReference type="Gene3D" id="1.10.287.310">
    <property type="match status" value="1"/>
</dbReference>
<evidence type="ECO:0000256" key="2">
    <source>
        <dbReference type="ARBA" id="ARBA00022980"/>
    </source>
</evidence>
<dbReference type="InterPro" id="IPR018254">
    <property type="entry name" value="Ribosomal_uL29_CS"/>
</dbReference>
<dbReference type="GO" id="GO:0005840">
    <property type="term" value="C:ribosome"/>
    <property type="evidence" value="ECO:0007669"/>
    <property type="project" value="UniProtKB-KW"/>
</dbReference>
<sequence>MKTSEIKDLTTEEIKEKIETEKAALTKMKMNHAVSPLENPMLIRTTRRNIARLMTELRKRELNK</sequence>
<dbReference type="InterPro" id="IPR036049">
    <property type="entry name" value="Ribosomal_uL29_sf"/>
</dbReference>
<dbReference type="RefSeq" id="WP_087421398.1">
    <property type="nucleotide sequence ID" value="NZ_AP028155.1"/>
</dbReference>
<dbReference type="OrthoDB" id="5296761at2"/>
<dbReference type="GO" id="GO:1990904">
    <property type="term" value="C:ribonucleoprotein complex"/>
    <property type="evidence" value="ECO:0007669"/>
    <property type="project" value="UniProtKB-KW"/>
</dbReference>
<keyword evidence="7" id="KW-1185">Reference proteome</keyword>
<dbReference type="EMBL" id="JACIES010000007">
    <property type="protein sequence ID" value="MBB4026932.1"/>
    <property type="molecule type" value="Genomic_DNA"/>
</dbReference>
<reference evidence="6 7" key="1">
    <citation type="submission" date="2020-08" db="EMBL/GenBank/DDBJ databases">
        <title>Genomic Encyclopedia of Type Strains, Phase IV (KMG-IV): sequencing the most valuable type-strain genomes for metagenomic binning, comparative biology and taxonomic classification.</title>
        <authorList>
            <person name="Goeker M."/>
        </authorList>
    </citation>
    <scope>NUCLEOTIDE SEQUENCE [LARGE SCALE GENOMIC DNA]</scope>
    <source>
        <strain evidence="6 7">DSM 105721</strain>
    </source>
</reference>
<evidence type="ECO:0000256" key="5">
    <source>
        <dbReference type="HAMAP-Rule" id="MF_00374"/>
    </source>
</evidence>
<evidence type="ECO:0000256" key="1">
    <source>
        <dbReference type="ARBA" id="ARBA00009254"/>
    </source>
</evidence>
<dbReference type="PROSITE" id="PS00579">
    <property type="entry name" value="RIBOSOMAL_L29"/>
    <property type="match status" value="1"/>
</dbReference>
<comment type="caution">
    <text evidence="6">The sequence shown here is derived from an EMBL/GenBank/DDBJ whole genome shotgun (WGS) entry which is preliminary data.</text>
</comment>
<keyword evidence="2 5" id="KW-0689">Ribosomal protein</keyword>
<dbReference type="AlphaFoldDB" id="A0A7W6MZJ2"/>
<evidence type="ECO:0000313" key="7">
    <source>
        <dbReference type="Proteomes" id="UP000546007"/>
    </source>
</evidence>
<organism evidence="6 7">
    <name type="scientific">Butyricimonas faecihominis</name>
    <dbReference type="NCBI Taxonomy" id="1472416"/>
    <lineage>
        <taxon>Bacteria</taxon>
        <taxon>Pseudomonadati</taxon>
        <taxon>Bacteroidota</taxon>
        <taxon>Bacteroidia</taxon>
        <taxon>Bacteroidales</taxon>
        <taxon>Odoribacteraceae</taxon>
        <taxon>Butyricimonas</taxon>
    </lineage>
</organism>
<dbReference type="Pfam" id="PF00831">
    <property type="entry name" value="Ribosomal_L29"/>
    <property type="match status" value="1"/>
</dbReference>
<dbReference type="GO" id="GO:0003735">
    <property type="term" value="F:structural constituent of ribosome"/>
    <property type="evidence" value="ECO:0007669"/>
    <property type="project" value="InterPro"/>
</dbReference>
<gene>
    <name evidence="5" type="primary">rpmC</name>
    <name evidence="6" type="ORF">GGR14_002735</name>
</gene>
<evidence type="ECO:0000256" key="4">
    <source>
        <dbReference type="ARBA" id="ARBA00035204"/>
    </source>
</evidence>
<name>A0A7W6MZJ2_9BACT</name>
<dbReference type="HAMAP" id="MF_00374">
    <property type="entry name" value="Ribosomal_uL29"/>
    <property type="match status" value="1"/>
</dbReference>
<evidence type="ECO:0000256" key="3">
    <source>
        <dbReference type="ARBA" id="ARBA00023274"/>
    </source>
</evidence>
<keyword evidence="3 5" id="KW-0687">Ribonucleoprotein</keyword>
<evidence type="ECO:0000313" key="6">
    <source>
        <dbReference type="EMBL" id="MBB4026932.1"/>
    </source>
</evidence>
<dbReference type="GeneID" id="93102261"/>
<dbReference type="InterPro" id="IPR001854">
    <property type="entry name" value="Ribosomal_uL29"/>
</dbReference>
<dbReference type="GO" id="GO:0006412">
    <property type="term" value="P:translation"/>
    <property type="evidence" value="ECO:0007669"/>
    <property type="project" value="UniProtKB-UniRule"/>
</dbReference>
<proteinExistence type="inferred from homology"/>
<comment type="similarity">
    <text evidence="1 5">Belongs to the universal ribosomal protein uL29 family.</text>
</comment>